<keyword evidence="3" id="KW-1185">Reference proteome</keyword>
<protein>
    <submittedName>
        <fullName evidence="2">DUF2946 family protein</fullName>
    </submittedName>
</protein>
<evidence type="ECO:0000313" key="2">
    <source>
        <dbReference type="EMBL" id="MCJ1959131.1"/>
    </source>
</evidence>
<reference evidence="2" key="1">
    <citation type="submission" date="2022-03" db="EMBL/GenBank/DDBJ databases">
        <title>Identification of a novel bacterium isolated from mangrove sediments.</title>
        <authorList>
            <person name="Pan X."/>
        </authorList>
    </citation>
    <scope>NUCLEOTIDE SEQUENCE</scope>
    <source>
        <strain evidence="2">B2637</strain>
    </source>
</reference>
<dbReference type="InterPro" id="IPR021333">
    <property type="entry name" value="DUF2946"/>
</dbReference>
<evidence type="ECO:0000313" key="3">
    <source>
        <dbReference type="Proteomes" id="UP001162802"/>
    </source>
</evidence>
<keyword evidence="1" id="KW-0472">Membrane</keyword>
<accession>A0ABT0A7F4</accession>
<dbReference type="Pfam" id="PF11162">
    <property type="entry name" value="DUF2946"/>
    <property type="match status" value="1"/>
</dbReference>
<keyword evidence="1" id="KW-0812">Transmembrane</keyword>
<organism evidence="2 3">
    <name type="scientific">Novosphingobium mangrovi</name>
    <name type="common">ex Hu et al. 2023</name>
    <dbReference type="NCBI Taxonomy" id="2930094"/>
    <lineage>
        <taxon>Bacteria</taxon>
        <taxon>Pseudomonadati</taxon>
        <taxon>Pseudomonadota</taxon>
        <taxon>Alphaproteobacteria</taxon>
        <taxon>Sphingomonadales</taxon>
        <taxon>Sphingomonadaceae</taxon>
        <taxon>Novosphingobium</taxon>
    </lineage>
</organism>
<sequence>MTTMHALRSFLARRLWLFALVIAMALAMKALVPTGFMIESAGAKVLTVEICDSQGHTRLQKIALPGKPDTSSQQQQHAKAAKECPFTALSAHALGTADPALLALALAFILALGFLPAPPLRLVRARYWTPPLRAPPHLS</sequence>
<feature type="transmembrane region" description="Helical" evidence="1">
    <location>
        <begin position="100"/>
        <end position="117"/>
    </location>
</feature>
<keyword evidence="1" id="KW-1133">Transmembrane helix</keyword>
<proteinExistence type="predicted"/>
<evidence type="ECO:0000256" key="1">
    <source>
        <dbReference type="SAM" id="Phobius"/>
    </source>
</evidence>
<dbReference type="Proteomes" id="UP001162802">
    <property type="component" value="Unassembled WGS sequence"/>
</dbReference>
<comment type="caution">
    <text evidence="2">The sequence shown here is derived from an EMBL/GenBank/DDBJ whole genome shotgun (WGS) entry which is preliminary data.</text>
</comment>
<dbReference type="EMBL" id="JALHAT010000001">
    <property type="protein sequence ID" value="MCJ1959131.1"/>
    <property type="molecule type" value="Genomic_DNA"/>
</dbReference>
<name>A0ABT0A7F4_9SPHN</name>
<dbReference type="RefSeq" id="WP_243796247.1">
    <property type="nucleotide sequence ID" value="NZ_JALHAT010000001.1"/>
</dbReference>
<gene>
    <name evidence="2" type="ORF">MTR65_00350</name>
</gene>